<sequence length="713" mass="81179">MLRENESLRETCEGSSTLKKKLAAGLKIPADLVFLTECVNVVLNTMEREEGISNLKGTPYRSRKKAKRIAISKESGQDDATVPSEMRSNAGIEVSQESESESGEKFTETATEHHTNIINSIASPSNLEPQKEDIIEAHSNQADNENVCTNEECLWEPNNFAKETTTDCHCDFIVSNLRSQAGRIEFNLLPEYMHKVKQQHSLFKSAADTNCLVASRAIPMINNYMLSALQIFYSVLPNKDFESISFESAYEMALHIRNLISGDSSALSAERETVKHYHDIRCMDCGDIPDGRDCDCGVDSICTCEGFPEENCSAEILFGCNCIDKDAKIQSRVKALADLKDSDIYVSVKRLEEENFKFRKLAVECRDEVLNKEKEMNDILDIFKSLLPPQEYDSFSNDFEIALFLAGSIEQKYYGDEPNAIDEFTMNLSIEKTAKLYDQYAQLTEQAEYNKLHQDIEQMAPIPFISKSQRESMDVELLDKQQWIENWKFPHLEYEYVKTSTLKDLEDTYKSLVTKEDNTLETRPREQEYFQLESTAYKSPEEIAVNKLSIENKLEIAVNKLSIEHQFLPDGHDSSVEKPAEDFDANNFDSSAKGCNFCKVEETVRIEESKPDKTDYPQPEANEDRNDVQHGVQSTEDTQHDIQPRHNINVEMETENDDELEMSKALFLKKSVDMKIDDEVEKESNFDSQSQDNGAGDEALSKKDQLAIMKLSQ</sequence>
<dbReference type="AlphaFoldDB" id="A0A4P9YP77"/>
<feature type="region of interest" description="Disordered" evidence="1">
    <location>
        <begin position="680"/>
        <end position="713"/>
    </location>
</feature>
<name>A0A4P9YP77_ROZAC</name>
<feature type="region of interest" description="Disordered" evidence="1">
    <location>
        <begin position="607"/>
        <end position="641"/>
    </location>
</feature>
<dbReference type="EMBL" id="ML004991">
    <property type="protein sequence ID" value="RKP21072.1"/>
    <property type="molecule type" value="Genomic_DNA"/>
</dbReference>
<dbReference type="Proteomes" id="UP000281549">
    <property type="component" value="Unassembled WGS sequence"/>
</dbReference>
<organism evidence="2 3">
    <name type="scientific">Rozella allomycis (strain CSF55)</name>
    <dbReference type="NCBI Taxonomy" id="988480"/>
    <lineage>
        <taxon>Eukaryota</taxon>
        <taxon>Fungi</taxon>
        <taxon>Fungi incertae sedis</taxon>
        <taxon>Cryptomycota</taxon>
        <taxon>Cryptomycota incertae sedis</taxon>
        <taxon>Rozella</taxon>
    </lineage>
</organism>
<feature type="non-terminal residue" evidence="2">
    <location>
        <position position="713"/>
    </location>
</feature>
<evidence type="ECO:0000256" key="1">
    <source>
        <dbReference type="SAM" id="MobiDB-lite"/>
    </source>
</evidence>
<evidence type="ECO:0000313" key="2">
    <source>
        <dbReference type="EMBL" id="RKP21072.1"/>
    </source>
</evidence>
<feature type="region of interest" description="Disordered" evidence="1">
    <location>
        <begin position="63"/>
        <end position="110"/>
    </location>
</feature>
<reference evidence="3" key="1">
    <citation type="journal article" date="2018" name="Nat. Microbiol.">
        <title>Leveraging single-cell genomics to expand the fungal tree of life.</title>
        <authorList>
            <person name="Ahrendt S.R."/>
            <person name="Quandt C.A."/>
            <person name="Ciobanu D."/>
            <person name="Clum A."/>
            <person name="Salamov A."/>
            <person name="Andreopoulos B."/>
            <person name="Cheng J.F."/>
            <person name="Woyke T."/>
            <person name="Pelin A."/>
            <person name="Henrissat B."/>
            <person name="Reynolds N.K."/>
            <person name="Benny G.L."/>
            <person name="Smith M.E."/>
            <person name="James T.Y."/>
            <person name="Grigoriev I.V."/>
        </authorList>
    </citation>
    <scope>NUCLEOTIDE SEQUENCE [LARGE SCALE GENOMIC DNA]</scope>
    <source>
        <strain evidence="3">CSF55</strain>
    </source>
</reference>
<gene>
    <name evidence="2" type="ORF">ROZALSC1DRAFT_27482</name>
</gene>
<proteinExistence type="predicted"/>
<protein>
    <submittedName>
        <fullName evidence="2">Uncharacterized protein</fullName>
    </submittedName>
</protein>
<accession>A0A4P9YP77</accession>
<evidence type="ECO:0000313" key="3">
    <source>
        <dbReference type="Proteomes" id="UP000281549"/>
    </source>
</evidence>